<sequence>MNQLIENGRWGVIDRFTSKNDIPLMNDKIDQSIDFSQFFAENPDESQINHWEIFRQNQLEKIQNYYIIENDILFSFMVNNSPIANDLCLIDHSFNDFEHFHHLIFKPKLNIDYNAEIVNNNSNLTNDKESRRFDTIQSLSGSAGSIFINENIEGIQPFELNVGMKSVIVSDLDERV</sequence>
<gene>
    <name evidence="1" type="ORF">TRFO_08575</name>
</gene>
<evidence type="ECO:0000313" key="1">
    <source>
        <dbReference type="EMBL" id="OHS99023.1"/>
    </source>
</evidence>
<keyword evidence="2" id="KW-1185">Reference proteome</keyword>
<accession>A0A1J4JKU4</accession>
<dbReference type="AlphaFoldDB" id="A0A1J4JKU4"/>
<comment type="caution">
    <text evidence="1">The sequence shown here is derived from an EMBL/GenBank/DDBJ whole genome shotgun (WGS) entry which is preliminary data.</text>
</comment>
<proteinExistence type="predicted"/>
<dbReference type="RefSeq" id="XP_068352160.1">
    <property type="nucleotide sequence ID" value="XM_068494368.1"/>
</dbReference>
<reference evidence="1" key="1">
    <citation type="submission" date="2016-10" db="EMBL/GenBank/DDBJ databases">
        <authorList>
            <person name="Benchimol M."/>
            <person name="Almeida L.G."/>
            <person name="Vasconcelos A.T."/>
            <person name="Perreira-Neves A."/>
            <person name="Rosa I.A."/>
            <person name="Tasca T."/>
            <person name="Bogo M.R."/>
            <person name="de Souza W."/>
        </authorList>
    </citation>
    <scope>NUCLEOTIDE SEQUENCE [LARGE SCALE GENOMIC DNA]</scope>
    <source>
        <strain evidence="1">K</strain>
    </source>
</reference>
<evidence type="ECO:0000313" key="2">
    <source>
        <dbReference type="Proteomes" id="UP000179807"/>
    </source>
</evidence>
<name>A0A1J4JKU4_9EUKA</name>
<dbReference type="Proteomes" id="UP000179807">
    <property type="component" value="Unassembled WGS sequence"/>
</dbReference>
<organism evidence="1 2">
    <name type="scientific">Tritrichomonas foetus</name>
    <dbReference type="NCBI Taxonomy" id="1144522"/>
    <lineage>
        <taxon>Eukaryota</taxon>
        <taxon>Metamonada</taxon>
        <taxon>Parabasalia</taxon>
        <taxon>Tritrichomonadida</taxon>
        <taxon>Tritrichomonadidae</taxon>
        <taxon>Tritrichomonas</taxon>
    </lineage>
</organism>
<protein>
    <submittedName>
        <fullName evidence="1">Uncharacterized protein</fullName>
    </submittedName>
</protein>
<dbReference type="EMBL" id="MLAK01001026">
    <property type="protein sequence ID" value="OHS99023.1"/>
    <property type="molecule type" value="Genomic_DNA"/>
</dbReference>
<dbReference type="GeneID" id="94829072"/>
<dbReference type="VEuPathDB" id="TrichDB:TRFO_08575"/>